<comment type="caution">
    <text evidence="1">The sequence shown here is derived from an EMBL/GenBank/DDBJ whole genome shotgun (WGS) entry which is preliminary data.</text>
</comment>
<sequence>MSDSPIWPVRPTAAIHRGQWVIDALGSWATIAGLLPARYEAYARIFHPSDGQYLLWTGDQARSENTHVVRWAEAAEREGTVMHPLAQWGSLTDGYRQPAFGEDGWQYGEPAWGRMDLPELAAVARVLARHTATADTCLATLWAGFGEINGSAVRLTRGDEGGFESSIERHAAILEAWANPRLEVPQRKSLLFELDVRVLADLGWAWASGWADEYGVSVLTPQLLWPEGREWFLASEIDFNSTVVGGSPALIAELLALGATGVIEVLELPDGADLTSGGDAINQRPNGSEA</sequence>
<evidence type="ECO:0000313" key="1">
    <source>
        <dbReference type="EMBL" id="KGJ72050.1"/>
    </source>
</evidence>
<dbReference type="EMBL" id="JPXF01000102">
    <property type="protein sequence ID" value="KGJ72050.1"/>
    <property type="molecule type" value="Genomic_DNA"/>
</dbReference>
<keyword evidence="3" id="KW-1185">Reference proteome</keyword>
<reference evidence="2 4" key="2">
    <citation type="submission" date="2020-08" db="EMBL/GenBank/DDBJ databases">
        <title>Sequencing the genomes of 1000 actinobacteria strains.</title>
        <authorList>
            <person name="Klenk H.-P."/>
        </authorList>
    </citation>
    <scope>NUCLEOTIDE SEQUENCE [LARGE SCALE GENOMIC DNA]</scope>
    <source>
        <strain evidence="2 4">DSM 21065</strain>
    </source>
</reference>
<dbReference type="RefSeq" id="WP_035839132.1">
    <property type="nucleotide sequence ID" value="NZ_JACHBQ010000001.1"/>
</dbReference>
<dbReference type="STRING" id="1001240.GY21_17920"/>
<evidence type="ECO:0000313" key="3">
    <source>
        <dbReference type="Proteomes" id="UP000029864"/>
    </source>
</evidence>
<gene>
    <name evidence="2" type="ORF">BJ997_001212</name>
    <name evidence="1" type="ORF">GY21_17920</name>
</gene>
<dbReference type="eggNOG" id="COG3170">
    <property type="taxonomic scope" value="Bacteria"/>
</dbReference>
<name>A0A099J1L8_9MICO</name>
<protein>
    <submittedName>
        <fullName evidence="1">Uncharacterized protein</fullName>
    </submittedName>
</protein>
<dbReference type="OrthoDB" id="2426596at2"/>
<evidence type="ECO:0000313" key="2">
    <source>
        <dbReference type="EMBL" id="MBB5640664.1"/>
    </source>
</evidence>
<dbReference type="EMBL" id="JACHBQ010000001">
    <property type="protein sequence ID" value="MBB5640664.1"/>
    <property type="molecule type" value="Genomic_DNA"/>
</dbReference>
<evidence type="ECO:0000313" key="4">
    <source>
        <dbReference type="Proteomes" id="UP000561726"/>
    </source>
</evidence>
<dbReference type="Proteomes" id="UP000561726">
    <property type="component" value="Unassembled WGS sequence"/>
</dbReference>
<accession>A0A099J1L8</accession>
<dbReference type="AlphaFoldDB" id="A0A099J1L8"/>
<organism evidence="1 3">
    <name type="scientific">Cryobacterium roopkundense</name>
    <dbReference type="NCBI Taxonomy" id="1001240"/>
    <lineage>
        <taxon>Bacteria</taxon>
        <taxon>Bacillati</taxon>
        <taxon>Actinomycetota</taxon>
        <taxon>Actinomycetes</taxon>
        <taxon>Micrococcales</taxon>
        <taxon>Microbacteriaceae</taxon>
        <taxon>Cryobacterium</taxon>
    </lineage>
</organism>
<reference evidence="1 3" key="1">
    <citation type="submission" date="2014-08" db="EMBL/GenBank/DDBJ databases">
        <authorList>
            <person name="Sisinthy S."/>
        </authorList>
    </citation>
    <scope>NUCLEOTIDE SEQUENCE [LARGE SCALE GENOMIC DNA]</scope>
    <source>
        <strain evidence="1 3">RuG17</strain>
    </source>
</reference>
<proteinExistence type="predicted"/>
<dbReference type="Proteomes" id="UP000029864">
    <property type="component" value="Unassembled WGS sequence"/>
</dbReference>